<dbReference type="CDD" id="cd02440">
    <property type="entry name" value="AdoMet_MTases"/>
    <property type="match status" value="1"/>
</dbReference>
<protein>
    <submittedName>
        <fullName evidence="2">Class I SAM-dependent methyltransferase</fullName>
    </submittedName>
</protein>
<organism evidence="2 3">
    <name type="scientific">Sphingomonas abietis</name>
    <dbReference type="NCBI Taxonomy" id="3012344"/>
    <lineage>
        <taxon>Bacteria</taxon>
        <taxon>Pseudomonadati</taxon>
        <taxon>Pseudomonadota</taxon>
        <taxon>Alphaproteobacteria</taxon>
        <taxon>Sphingomonadales</taxon>
        <taxon>Sphingomonadaceae</taxon>
        <taxon>Sphingomonas</taxon>
    </lineage>
</organism>
<dbReference type="Pfam" id="PF08241">
    <property type="entry name" value="Methyltransf_11"/>
    <property type="match status" value="1"/>
</dbReference>
<dbReference type="EMBL" id="CP115174">
    <property type="protein sequence ID" value="WBO20861.1"/>
    <property type="molecule type" value="Genomic_DNA"/>
</dbReference>
<gene>
    <name evidence="2" type="ORF">PBT88_11620</name>
</gene>
<dbReference type="GO" id="GO:0032259">
    <property type="term" value="P:methylation"/>
    <property type="evidence" value="ECO:0007669"/>
    <property type="project" value="UniProtKB-KW"/>
</dbReference>
<evidence type="ECO:0000259" key="1">
    <source>
        <dbReference type="Pfam" id="PF08241"/>
    </source>
</evidence>
<keyword evidence="3" id="KW-1185">Reference proteome</keyword>
<feature type="domain" description="Methyltransferase type 11" evidence="1">
    <location>
        <begin position="130"/>
        <end position="178"/>
    </location>
</feature>
<dbReference type="Proteomes" id="UP001210865">
    <property type="component" value="Chromosome"/>
</dbReference>
<dbReference type="InterPro" id="IPR029063">
    <property type="entry name" value="SAM-dependent_MTases_sf"/>
</dbReference>
<proteinExistence type="predicted"/>
<dbReference type="GO" id="GO:0008168">
    <property type="term" value="F:methyltransferase activity"/>
    <property type="evidence" value="ECO:0007669"/>
    <property type="project" value="UniProtKB-KW"/>
</dbReference>
<name>A0ABY7NH41_9SPHN</name>
<accession>A0ABY7NH41</accession>
<dbReference type="RefSeq" id="WP_270075511.1">
    <property type="nucleotide sequence ID" value="NZ_CP115174.1"/>
</dbReference>
<dbReference type="Gene3D" id="3.40.50.150">
    <property type="entry name" value="Vaccinia Virus protein VP39"/>
    <property type="match status" value="1"/>
</dbReference>
<keyword evidence="2" id="KW-0489">Methyltransferase</keyword>
<evidence type="ECO:0000313" key="3">
    <source>
        <dbReference type="Proteomes" id="UP001210865"/>
    </source>
</evidence>
<reference evidence="2 3" key="1">
    <citation type="submission" date="2022-12" db="EMBL/GenBank/DDBJ databases">
        <title>Sphingomonas abieness sp. nov., an endophytic bacterium isolated from Abies koreana.</title>
        <authorList>
            <person name="Jiang L."/>
            <person name="Lee J."/>
        </authorList>
    </citation>
    <scope>NUCLEOTIDE SEQUENCE [LARGE SCALE GENOMIC DNA]</scope>
    <source>
        <strain evidence="3">PAMB 00755</strain>
    </source>
</reference>
<keyword evidence="2" id="KW-0808">Transferase</keyword>
<dbReference type="SUPFAM" id="SSF53335">
    <property type="entry name" value="S-adenosyl-L-methionine-dependent methyltransferases"/>
    <property type="match status" value="1"/>
</dbReference>
<evidence type="ECO:0000313" key="2">
    <source>
        <dbReference type="EMBL" id="WBO20861.1"/>
    </source>
</evidence>
<sequence length="264" mass="30433">MNSARVRRWVKSLLPRKITDQYVLLKRGAQAFRDVRGRYPRDCPICGYQGHFWAKGRQPMVFDGECPRCGSVGRHRQHELLVGRHPDWIDGAQVLHFAPEACFDQRYRQRINATGGRYVRAAYAPRKGEMQVDMQAIPFPAHSFDTVIHHNVLEHVVDDHKALAEIARVLKPGGRTIFTVPLVDAWAHTYEDPSIVTKAKRDLHFNKDDHLRLYGRDFLDRLTRAGLDHEIYVAEEPEVSRYGLERGETIFVATPHDPVRLEPV</sequence>
<dbReference type="InterPro" id="IPR013216">
    <property type="entry name" value="Methyltransf_11"/>
</dbReference>